<evidence type="ECO:0000256" key="4">
    <source>
        <dbReference type="ARBA" id="ARBA00022475"/>
    </source>
</evidence>
<dbReference type="GO" id="GO:0006355">
    <property type="term" value="P:regulation of DNA-templated transcription"/>
    <property type="evidence" value="ECO:0007669"/>
    <property type="project" value="InterPro"/>
</dbReference>
<dbReference type="GO" id="GO:0000155">
    <property type="term" value="F:phosphorelay sensor kinase activity"/>
    <property type="evidence" value="ECO:0007669"/>
    <property type="project" value="InterPro"/>
</dbReference>
<dbReference type="InterPro" id="IPR036890">
    <property type="entry name" value="HATPase_C_sf"/>
</dbReference>
<evidence type="ECO:0000259" key="21">
    <source>
        <dbReference type="PROSITE" id="PS50112"/>
    </source>
</evidence>
<evidence type="ECO:0000259" key="20">
    <source>
        <dbReference type="PROSITE" id="PS50110"/>
    </source>
</evidence>
<proteinExistence type="predicted"/>
<keyword evidence="6" id="KW-0808">Transferase</keyword>
<keyword evidence="11 18" id="KW-1133">Transmembrane helix</keyword>
<comment type="catalytic activity">
    <reaction evidence="1">
        <text>ATP + protein L-histidine = ADP + protein N-phospho-L-histidine.</text>
        <dbReference type="EC" id="2.7.13.3"/>
    </reaction>
</comment>
<feature type="modified residue" description="Phosphohistidine" evidence="16">
    <location>
        <position position="1175"/>
    </location>
</feature>
<keyword evidence="8" id="KW-0547">Nucleotide-binding</keyword>
<evidence type="ECO:0000259" key="23">
    <source>
        <dbReference type="PROSITE" id="PS50894"/>
    </source>
</evidence>
<evidence type="ECO:0000256" key="14">
    <source>
        <dbReference type="ARBA" id="ARBA00064003"/>
    </source>
</evidence>
<dbReference type="NCBIfam" id="TIGR00229">
    <property type="entry name" value="sensory_box"/>
    <property type="match status" value="2"/>
</dbReference>
<evidence type="ECO:0000256" key="16">
    <source>
        <dbReference type="PROSITE-ProRule" id="PRU00110"/>
    </source>
</evidence>
<dbReference type="InterPro" id="IPR036641">
    <property type="entry name" value="HPT_dom_sf"/>
</dbReference>
<evidence type="ECO:0000256" key="8">
    <source>
        <dbReference type="ARBA" id="ARBA00022741"/>
    </source>
</evidence>
<evidence type="ECO:0000256" key="15">
    <source>
        <dbReference type="ARBA" id="ARBA00068150"/>
    </source>
</evidence>
<dbReference type="PROSITE" id="PS50110">
    <property type="entry name" value="RESPONSE_REGULATORY"/>
    <property type="match status" value="2"/>
</dbReference>
<keyword evidence="9" id="KW-0418">Kinase</keyword>
<dbReference type="Pfam" id="PF00072">
    <property type="entry name" value="Response_reg"/>
    <property type="match status" value="2"/>
</dbReference>
<dbReference type="InterPro" id="IPR003594">
    <property type="entry name" value="HATPase_dom"/>
</dbReference>
<dbReference type="PANTHER" id="PTHR45339">
    <property type="entry name" value="HYBRID SIGNAL TRANSDUCTION HISTIDINE KINASE J"/>
    <property type="match status" value="1"/>
</dbReference>
<dbReference type="Gene3D" id="3.40.190.10">
    <property type="entry name" value="Periplasmic binding protein-like II"/>
    <property type="match status" value="2"/>
</dbReference>
<dbReference type="Pfam" id="PF12974">
    <property type="entry name" value="Phosphonate-bd"/>
    <property type="match status" value="1"/>
</dbReference>
<feature type="modified residue" description="4-aspartylphosphate" evidence="17">
    <location>
        <position position="883"/>
    </location>
</feature>
<keyword evidence="13 18" id="KW-0472">Membrane</keyword>
<dbReference type="InterPro" id="IPR036097">
    <property type="entry name" value="HisK_dim/P_sf"/>
</dbReference>
<feature type="domain" description="PAC" evidence="22">
    <location>
        <begin position="526"/>
        <end position="578"/>
    </location>
</feature>
<dbReference type="SMART" id="SM00388">
    <property type="entry name" value="HisKA"/>
    <property type="match status" value="1"/>
</dbReference>
<evidence type="ECO:0000256" key="18">
    <source>
        <dbReference type="SAM" id="Phobius"/>
    </source>
</evidence>
<dbReference type="GO" id="GO:0005524">
    <property type="term" value="F:ATP binding"/>
    <property type="evidence" value="ECO:0007669"/>
    <property type="project" value="UniProtKB-KW"/>
</dbReference>
<dbReference type="InterPro" id="IPR003661">
    <property type="entry name" value="HisK_dim/P_dom"/>
</dbReference>
<dbReference type="PROSITE" id="PS50109">
    <property type="entry name" value="HIS_KIN"/>
    <property type="match status" value="1"/>
</dbReference>
<keyword evidence="5 17" id="KW-0597">Phosphoprotein</keyword>
<feature type="domain" description="HPt" evidence="23">
    <location>
        <begin position="1136"/>
        <end position="1229"/>
    </location>
</feature>
<reference evidence="24 25" key="1">
    <citation type="submission" date="2020-06" db="EMBL/GenBank/DDBJ databases">
        <title>High-quality draft genome of sulfate reducer Desulfobacter latus type strain AcrS2 isolated from marine sediment.</title>
        <authorList>
            <person name="Hoppe M."/>
            <person name="Larsen C.K."/>
            <person name="Marshall I.P.G."/>
            <person name="Schramm A."/>
            <person name="Marietou A.G."/>
        </authorList>
    </citation>
    <scope>NUCLEOTIDE SEQUENCE [LARGE SCALE GENOMIC DNA]</scope>
    <source>
        <strain evidence="24 25">AcRS2</strain>
    </source>
</reference>
<dbReference type="Gene3D" id="3.30.450.20">
    <property type="entry name" value="PAS domain"/>
    <property type="match status" value="2"/>
</dbReference>
<dbReference type="Gene3D" id="3.30.565.10">
    <property type="entry name" value="Histidine kinase-like ATPase, C-terminal domain"/>
    <property type="match status" value="1"/>
</dbReference>
<dbReference type="Gene3D" id="1.10.287.130">
    <property type="match status" value="1"/>
</dbReference>
<dbReference type="Gene3D" id="3.40.50.2300">
    <property type="match status" value="2"/>
</dbReference>
<keyword evidence="25" id="KW-1185">Reference proteome</keyword>
<dbReference type="CDD" id="cd16922">
    <property type="entry name" value="HATPase_EvgS-ArcB-TorS-like"/>
    <property type="match status" value="1"/>
</dbReference>
<dbReference type="PANTHER" id="PTHR45339:SF1">
    <property type="entry name" value="HYBRID SIGNAL TRANSDUCTION HISTIDINE KINASE J"/>
    <property type="match status" value="1"/>
</dbReference>
<dbReference type="SUPFAM" id="SSF47226">
    <property type="entry name" value="Histidine-containing phosphotransfer domain, HPT domain"/>
    <property type="match status" value="1"/>
</dbReference>
<dbReference type="SMART" id="SM00448">
    <property type="entry name" value="REC"/>
    <property type="match status" value="2"/>
</dbReference>
<feature type="transmembrane region" description="Helical" evidence="18">
    <location>
        <begin position="288"/>
        <end position="310"/>
    </location>
</feature>
<dbReference type="CDD" id="cd00088">
    <property type="entry name" value="HPT"/>
    <property type="match status" value="1"/>
</dbReference>
<name>A0A850TER1_9BACT</name>
<feature type="domain" description="Response regulatory" evidence="20">
    <location>
        <begin position="979"/>
        <end position="1095"/>
    </location>
</feature>
<dbReference type="SUPFAM" id="SSF47384">
    <property type="entry name" value="Homodimeric domain of signal transducing histidine kinase"/>
    <property type="match status" value="1"/>
</dbReference>
<evidence type="ECO:0000256" key="6">
    <source>
        <dbReference type="ARBA" id="ARBA00022679"/>
    </source>
</evidence>
<keyword evidence="10" id="KW-0067">ATP-binding</keyword>
<feature type="domain" description="Histidine kinase" evidence="19">
    <location>
        <begin position="589"/>
        <end position="810"/>
    </location>
</feature>
<gene>
    <name evidence="24" type="ORF">HXW94_13125</name>
</gene>
<evidence type="ECO:0000313" key="25">
    <source>
        <dbReference type="Proteomes" id="UP000553343"/>
    </source>
</evidence>
<organism evidence="24 25">
    <name type="scientific">Desulfobacter latus</name>
    <dbReference type="NCBI Taxonomy" id="2292"/>
    <lineage>
        <taxon>Bacteria</taxon>
        <taxon>Pseudomonadati</taxon>
        <taxon>Thermodesulfobacteriota</taxon>
        <taxon>Desulfobacteria</taxon>
        <taxon>Desulfobacterales</taxon>
        <taxon>Desulfobacteraceae</taxon>
        <taxon>Desulfobacter</taxon>
    </lineage>
</organism>
<dbReference type="SUPFAM" id="SSF52172">
    <property type="entry name" value="CheY-like"/>
    <property type="match status" value="2"/>
</dbReference>
<evidence type="ECO:0000256" key="13">
    <source>
        <dbReference type="ARBA" id="ARBA00023136"/>
    </source>
</evidence>
<dbReference type="SUPFAM" id="SSF55785">
    <property type="entry name" value="PYP-like sensor domain (PAS domain)"/>
    <property type="match status" value="2"/>
</dbReference>
<dbReference type="InterPro" id="IPR000014">
    <property type="entry name" value="PAS"/>
</dbReference>
<feature type="domain" description="Response regulatory" evidence="20">
    <location>
        <begin position="830"/>
        <end position="951"/>
    </location>
</feature>
<dbReference type="RefSeq" id="WP_178367371.1">
    <property type="nucleotide sequence ID" value="NZ_JACADJ010000051.1"/>
</dbReference>
<feature type="modified residue" description="4-aspartylphosphate" evidence="17">
    <location>
        <position position="1028"/>
    </location>
</feature>
<dbReference type="InterPro" id="IPR000700">
    <property type="entry name" value="PAS-assoc_C"/>
</dbReference>
<dbReference type="PROSITE" id="PS50112">
    <property type="entry name" value="PAS"/>
    <property type="match status" value="1"/>
</dbReference>
<dbReference type="Pfam" id="PF00989">
    <property type="entry name" value="PAS"/>
    <property type="match status" value="1"/>
</dbReference>
<dbReference type="EC" id="2.7.13.3" evidence="3"/>
<dbReference type="InterPro" id="IPR013767">
    <property type="entry name" value="PAS_fold"/>
</dbReference>
<dbReference type="Pfam" id="PF02518">
    <property type="entry name" value="HATPase_c"/>
    <property type="match status" value="1"/>
</dbReference>
<dbReference type="InterPro" id="IPR001789">
    <property type="entry name" value="Sig_transdc_resp-reg_receiver"/>
</dbReference>
<keyword evidence="7 18" id="KW-0812">Transmembrane</keyword>
<evidence type="ECO:0000256" key="12">
    <source>
        <dbReference type="ARBA" id="ARBA00023012"/>
    </source>
</evidence>
<keyword evidence="4" id="KW-1003">Cell membrane</keyword>
<sequence>MIKIGVLAKRGTDHCLKKWSPTAEYLSNVIQDYTFKIVPIDFNNIAPKIKNGDVDFILANSAIYVELEVMHGVSRIATLKNKRLNGTYTTFGGVVFCLKQHSDIRTYSDLKKKHFSAVSENSFGGWLMAWREFKKAGIDPYKDFSKLSFAGTHDAVVQSVLNKEVDAGTVRTDVLERMQLEGKINLDDFFIIHEHGGGQVHLPFLHSTREYPEWPMAKVVHISDDLAEIVAHRLIEMQPDSKAAIAASCSGWTIPKNYQTVHECLRILSVAPYKEYGKFTPKQVFFKYWYINITIIAVFTVMGIATFIFARMNKRNRGTVDLLEKAKSEREQAYMDTEKILEEMPFGVILVGRDKIVRSANKAALSMMGLNREEDLIGQICHNNICPTERNSCPVMDLGRSVDSSERILLNKDHDQIPVIKSVIQINWNNEDVLLEVFADISRRKKAERALVHSEKKLNTVMETSAEPMMVYDKHGKLEYINPAFETVFGWTLEECMEKKTGFVPDEAVAETRVALNKVLKGHICYGMETVRNTKDGKKKEVRITAAPILDETKAYNGMVVDLYDISELIASRRAAEEASQAKNSFLANMSHEIRTPMNAIIGMSHLCLGTKLDDQQRNYIHMIHQSSQLLLGIINDILDFSKIEAGKLSLENIPFSLEEILTDLSNMVSIKAQEKGLEILFDITPKTPIHLIGDPLRLGQILLNLAGNALKFTESGEIVVRIRSIKTEKTAVELEIMVRDTGIGMTLDQQSRLFQSFSQADSSTTRKFGGTGLGLTISKHLIELMQGRIWFESEPGKGSCFYCTVVLGKNTEKEELIESSFPVNLEQFKVLVVDDVDSARQIFAETLRSFSFRVTCVDSGESALETIKNAPKNDPFHLVLMDYMMPGMNGIEASNHIKKLPDVAHIPTIIMATALTREDVLGEAQEVDLDGFLTKPITPSDMLDAVMDTLTGKGGIRIGEDSSEQWQIKPLETIKGAKVLLVEDNTINQLLAQDLLTQAGLEVTIADNGKKAVELAEKFKFDVILMDLQMPEMDGFEATRTILEKKSEHQPPIIAMTANAMVGDRECCLNAGMVDHVAKPIEPTVLFDTLVKWIPAVDGASSMIESEKVMDKNVSLSSDLAGIDIDAGLARTNGNQTLYMTLLKHFVNDHSSDHQLIAQAVAQNDIALAQRTVHTLKGVAGGIGAQALYDSSRKVETALAENQIKPLELLMENLAGELTQVVEEIEKKIVVRSLEDTMETSTKPINMETLNALLYDFRKLAEEMDPDIDTKAEEINQLLFLHDSPHKELSAELLDQAENLNFEEALEVMERLRTVLGC</sequence>
<dbReference type="Pfam" id="PF01627">
    <property type="entry name" value="Hpt"/>
    <property type="match status" value="1"/>
</dbReference>
<dbReference type="Gene3D" id="1.20.120.160">
    <property type="entry name" value="HPT domain"/>
    <property type="match status" value="1"/>
</dbReference>
<evidence type="ECO:0000256" key="5">
    <source>
        <dbReference type="ARBA" id="ARBA00022553"/>
    </source>
</evidence>
<dbReference type="PROSITE" id="PS50894">
    <property type="entry name" value="HPT"/>
    <property type="match status" value="1"/>
</dbReference>
<dbReference type="EMBL" id="JACADJ010000051">
    <property type="protein sequence ID" value="NWH05916.1"/>
    <property type="molecule type" value="Genomic_DNA"/>
</dbReference>
<dbReference type="CDD" id="cd17546">
    <property type="entry name" value="REC_hyHK_CKI1_RcsC-like"/>
    <property type="match status" value="2"/>
</dbReference>
<dbReference type="Proteomes" id="UP000553343">
    <property type="component" value="Unassembled WGS sequence"/>
</dbReference>
<comment type="subcellular location">
    <subcellularLocation>
        <location evidence="2">Cell membrane</location>
        <topology evidence="2">Multi-pass membrane protein</topology>
    </subcellularLocation>
</comment>
<evidence type="ECO:0000256" key="3">
    <source>
        <dbReference type="ARBA" id="ARBA00012438"/>
    </source>
</evidence>
<evidence type="ECO:0000256" key="1">
    <source>
        <dbReference type="ARBA" id="ARBA00000085"/>
    </source>
</evidence>
<evidence type="ECO:0000259" key="22">
    <source>
        <dbReference type="PROSITE" id="PS50113"/>
    </source>
</evidence>
<evidence type="ECO:0000256" key="17">
    <source>
        <dbReference type="PROSITE-ProRule" id="PRU00169"/>
    </source>
</evidence>
<dbReference type="CDD" id="cd00082">
    <property type="entry name" value="HisKA"/>
    <property type="match status" value="1"/>
</dbReference>
<dbReference type="SUPFAM" id="SSF55874">
    <property type="entry name" value="ATPase domain of HSP90 chaperone/DNA topoisomerase II/histidine kinase"/>
    <property type="match status" value="1"/>
</dbReference>
<dbReference type="Pfam" id="PF13426">
    <property type="entry name" value="PAS_9"/>
    <property type="match status" value="1"/>
</dbReference>
<dbReference type="PRINTS" id="PR00344">
    <property type="entry name" value="BCTRLSENSOR"/>
</dbReference>
<comment type="subunit">
    <text evidence="14">At low DSF concentrations, interacts with RpfF.</text>
</comment>
<dbReference type="InterPro" id="IPR035965">
    <property type="entry name" value="PAS-like_dom_sf"/>
</dbReference>
<evidence type="ECO:0000313" key="24">
    <source>
        <dbReference type="EMBL" id="NWH05916.1"/>
    </source>
</evidence>
<dbReference type="GO" id="GO:0005886">
    <property type="term" value="C:plasma membrane"/>
    <property type="evidence" value="ECO:0007669"/>
    <property type="project" value="UniProtKB-SubCell"/>
</dbReference>
<evidence type="ECO:0000256" key="11">
    <source>
        <dbReference type="ARBA" id="ARBA00022989"/>
    </source>
</evidence>
<evidence type="ECO:0000259" key="19">
    <source>
        <dbReference type="PROSITE" id="PS50109"/>
    </source>
</evidence>
<dbReference type="SMART" id="SM00387">
    <property type="entry name" value="HATPase_c"/>
    <property type="match status" value="1"/>
</dbReference>
<accession>A0A850TER1</accession>
<evidence type="ECO:0000256" key="7">
    <source>
        <dbReference type="ARBA" id="ARBA00022692"/>
    </source>
</evidence>
<dbReference type="Pfam" id="PF00512">
    <property type="entry name" value="HisKA"/>
    <property type="match status" value="1"/>
</dbReference>
<dbReference type="FunFam" id="1.10.287.130:FF:000002">
    <property type="entry name" value="Two-component osmosensing histidine kinase"/>
    <property type="match status" value="1"/>
</dbReference>
<comment type="caution">
    <text evidence="24">The sequence shown here is derived from an EMBL/GenBank/DDBJ whole genome shotgun (WGS) entry which is preliminary data.</text>
</comment>
<protein>
    <recommendedName>
        <fullName evidence="15">Sensory/regulatory protein RpfC</fullName>
        <ecNumber evidence="3">2.7.13.3</ecNumber>
    </recommendedName>
</protein>
<dbReference type="InterPro" id="IPR011006">
    <property type="entry name" value="CheY-like_superfamily"/>
</dbReference>
<keyword evidence="12" id="KW-0902">Two-component regulatory system</keyword>
<feature type="domain" description="PAS" evidence="21">
    <location>
        <begin position="454"/>
        <end position="523"/>
    </location>
</feature>
<evidence type="ECO:0000256" key="2">
    <source>
        <dbReference type="ARBA" id="ARBA00004651"/>
    </source>
</evidence>
<evidence type="ECO:0000256" key="10">
    <source>
        <dbReference type="ARBA" id="ARBA00022840"/>
    </source>
</evidence>
<dbReference type="InterPro" id="IPR004358">
    <property type="entry name" value="Sig_transdc_His_kin-like_C"/>
</dbReference>
<dbReference type="SMART" id="SM00091">
    <property type="entry name" value="PAS"/>
    <property type="match status" value="2"/>
</dbReference>
<dbReference type="InterPro" id="IPR008207">
    <property type="entry name" value="Sig_transdc_His_kin_Hpt_dom"/>
</dbReference>
<dbReference type="CDD" id="cd00130">
    <property type="entry name" value="PAS"/>
    <property type="match status" value="1"/>
</dbReference>
<dbReference type="InterPro" id="IPR005467">
    <property type="entry name" value="His_kinase_dom"/>
</dbReference>
<dbReference type="FunFam" id="3.30.565.10:FF:000010">
    <property type="entry name" value="Sensor histidine kinase RcsC"/>
    <property type="match status" value="1"/>
</dbReference>
<dbReference type="PROSITE" id="PS50113">
    <property type="entry name" value="PAC"/>
    <property type="match status" value="1"/>
</dbReference>
<dbReference type="SUPFAM" id="SSF53850">
    <property type="entry name" value="Periplasmic binding protein-like II"/>
    <property type="match status" value="1"/>
</dbReference>
<evidence type="ECO:0000256" key="9">
    <source>
        <dbReference type="ARBA" id="ARBA00022777"/>
    </source>
</evidence>